<dbReference type="SMART" id="SM00271">
    <property type="entry name" value="DnaJ"/>
    <property type="match status" value="1"/>
</dbReference>
<evidence type="ECO:0000313" key="10">
    <source>
        <dbReference type="RefSeq" id="XP_013782491.1"/>
    </source>
</evidence>
<evidence type="ECO:0000313" key="9">
    <source>
        <dbReference type="Proteomes" id="UP000694941"/>
    </source>
</evidence>
<dbReference type="SMART" id="SM00355">
    <property type="entry name" value="ZnF_C2H2"/>
    <property type="match status" value="2"/>
</dbReference>
<dbReference type="InterPro" id="IPR036236">
    <property type="entry name" value="Znf_C2H2_sf"/>
</dbReference>
<feature type="compositionally biased region" description="Basic residues" evidence="6">
    <location>
        <begin position="365"/>
        <end position="374"/>
    </location>
</feature>
<dbReference type="GeneID" id="106466734"/>
<dbReference type="RefSeq" id="XP_013782491.1">
    <property type="nucleotide sequence ID" value="XM_013927037.2"/>
</dbReference>
<gene>
    <name evidence="10" type="primary">LOC106466734</name>
</gene>
<evidence type="ECO:0000259" key="8">
    <source>
        <dbReference type="PROSITE" id="PS50157"/>
    </source>
</evidence>
<dbReference type="PROSITE" id="PS00028">
    <property type="entry name" value="ZINC_FINGER_C2H2_1"/>
    <property type="match status" value="2"/>
</dbReference>
<dbReference type="Gene3D" id="3.30.160.60">
    <property type="entry name" value="Classic Zinc Finger"/>
    <property type="match status" value="1"/>
</dbReference>
<feature type="domain" description="J" evidence="7">
    <location>
        <begin position="3"/>
        <end position="69"/>
    </location>
</feature>
<feature type="domain" description="C2H2-type" evidence="8">
    <location>
        <begin position="485"/>
        <end position="514"/>
    </location>
</feature>
<evidence type="ECO:0000256" key="6">
    <source>
        <dbReference type="SAM" id="MobiDB-lite"/>
    </source>
</evidence>
<feature type="compositionally biased region" description="Acidic residues" evidence="6">
    <location>
        <begin position="379"/>
        <end position="392"/>
    </location>
</feature>
<organism evidence="9 10">
    <name type="scientific">Limulus polyphemus</name>
    <name type="common">Atlantic horseshoe crab</name>
    <dbReference type="NCBI Taxonomy" id="6850"/>
    <lineage>
        <taxon>Eukaryota</taxon>
        <taxon>Metazoa</taxon>
        <taxon>Ecdysozoa</taxon>
        <taxon>Arthropoda</taxon>
        <taxon>Chelicerata</taxon>
        <taxon>Merostomata</taxon>
        <taxon>Xiphosura</taxon>
        <taxon>Limulidae</taxon>
        <taxon>Limulus</taxon>
    </lineage>
</organism>
<dbReference type="Pfam" id="PF12171">
    <property type="entry name" value="zf-C2H2_jaz"/>
    <property type="match status" value="1"/>
</dbReference>
<evidence type="ECO:0000256" key="2">
    <source>
        <dbReference type="ARBA" id="ARBA00022771"/>
    </source>
</evidence>
<dbReference type="Pfam" id="PF21884">
    <property type="entry name" value="ZUO1-like_ZHD"/>
    <property type="match status" value="1"/>
</dbReference>
<keyword evidence="1" id="KW-0479">Metal-binding</keyword>
<dbReference type="CDD" id="cd06257">
    <property type="entry name" value="DnaJ"/>
    <property type="match status" value="1"/>
</dbReference>
<feature type="coiled-coil region" evidence="5">
    <location>
        <begin position="177"/>
        <end position="277"/>
    </location>
</feature>
<dbReference type="PROSITE" id="PS00636">
    <property type="entry name" value="DNAJ_1"/>
    <property type="match status" value="1"/>
</dbReference>
<feature type="compositionally biased region" description="Low complexity" evidence="6">
    <location>
        <begin position="472"/>
        <end position="492"/>
    </location>
</feature>
<evidence type="ECO:0000256" key="1">
    <source>
        <dbReference type="ARBA" id="ARBA00022723"/>
    </source>
</evidence>
<evidence type="ECO:0000256" key="5">
    <source>
        <dbReference type="SAM" id="Coils"/>
    </source>
</evidence>
<evidence type="ECO:0000259" key="7">
    <source>
        <dbReference type="PROSITE" id="PS50076"/>
    </source>
</evidence>
<dbReference type="SMART" id="SM00451">
    <property type="entry name" value="ZnF_U1"/>
    <property type="match status" value="1"/>
</dbReference>
<dbReference type="PANTHER" id="PTHR44029:SF1">
    <property type="entry name" value="DNAJ HOMOLOG SUBFAMILY C MEMBER 21"/>
    <property type="match status" value="1"/>
</dbReference>
<keyword evidence="2 4" id="KW-0863">Zinc-finger</keyword>
<dbReference type="PANTHER" id="PTHR44029">
    <property type="entry name" value="DNAJ HOMOLOG SUBFAMILY C MEMBER 21"/>
    <property type="match status" value="1"/>
</dbReference>
<feature type="domain" description="C2H2-type" evidence="8">
    <location>
        <begin position="297"/>
        <end position="321"/>
    </location>
</feature>
<dbReference type="InterPro" id="IPR054076">
    <property type="entry name" value="ZUO1-like_ZHD"/>
</dbReference>
<evidence type="ECO:0000256" key="4">
    <source>
        <dbReference type="PROSITE-ProRule" id="PRU00042"/>
    </source>
</evidence>
<feature type="region of interest" description="Disordered" evidence="6">
    <location>
        <begin position="511"/>
        <end position="532"/>
    </location>
</feature>
<reference evidence="10" key="1">
    <citation type="submission" date="2025-08" db="UniProtKB">
        <authorList>
            <consortium name="RefSeq"/>
        </authorList>
    </citation>
    <scope>IDENTIFICATION</scope>
    <source>
        <tissue evidence="10">Muscle</tissue>
    </source>
</reference>
<dbReference type="InterPro" id="IPR022755">
    <property type="entry name" value="Znf_C2H2_jaz"/>
</dbReference>
<feature type="region of interest" description="Disordered" evidence="6">
    <location>
        <begin position="361"/>
        <end position="412"/>
    </location>
</feature>
<proteinExistence type="predicted"/>
<dbReference type="SUPFAM" id="SSF57667">
    <property type="entry name" value="beta-beta-alpha zinc fingers"/>
    <property type="match status" value="1"/>
</dbReference>
<dbReference type="InterPro" id="IPR018253">
    <property type="entry name" value="DnaJ_domain_CS"/>
</dbReference>
<keyword evidence="3" id="KW-0862">Zinc</keyword>
<dbReference type="Gene3D" id="1.10.287.110">
    <property type="entry name" value="DnaJ domain"/>
    <property type="match status" value="1"/>
</dbReference>
<keyword evidence="9" id="KW-1185">Reference proteome</keyword>
<dbReference type="InterPro" id="IPR036869">
    <property type="entry name" value="J_dom_sf"/>
</dbReference>
<dbReference type="PROSITE" id="PS50076">
    <property type="entry name" value="DNAJ_2"/>
    <property type="match status" value="1"/>
</dbReference>
<feature type="compositionally biased region" description="Basic residues" evidence="6">
    <location>
        <begin position="523"/>
        <end position="532"/>
    </location>
</feature>
<name>A0ABM1BI65_LIMPO</name>
<dbReference type="Proteomes" id="UP000694941">
    <property type="component" value="Unplaced"/>
</dbReference>
<dbReference type="InterPro" id="IPR003604">
    <property type="entry name" value="Matrin/U1-like-C_Znf_C2H2"/>
</dbReference>
<dbReference type="Pfam" id="PF00226">
    <property type="entry name" value="DnaJ"/>
    <property type="match status" value="1"/>
</dbReference>
<accession>A0ABM1BI65</accession>
<keyword evidence="5" id="KW-0175">Coiled coil</keyword>
<feature type="compositionally biased region" description="Basic residues" evidence="6">
    <location>
        <begin position="459"/>
        <end position="469"/>
    </location>
</feature>
<dbReference type="InterPro" id="IPR051964">
    <property type="entry name" value="Chaperone_stress_response"/>
</dbReference>
<dbReference type="InterPro" id="IPR001623">
    <property type="entry name" value="DnaJ_domain"/>
</dbReference>
<sequence>MRCYYEVLGVSRDVSSEDLKKAYRLLALQWHPDKNLHRLQEATQQFQLIQQAYEVLIDPQERAWYDRHREAILKGGLGEYKDDSVDIFLYFNASCYMGYGDDEKGFYTVYRDLFDRIAATEKMFMEDAEIPSFGDSESSYEEVVHLFYAYWQSFCTAKSFMWLDKYDIREAPNRRVLRLMEKENKKIRDQAKKRLNEEIRQLVAFVRKRDRRVQAYRKKLEQKAAENVKKSEEQRRKQILERQRDLANFQESEWSSMSMLERELKEMEAHLDQQFGQTEDSGEDQEGSDESEVEEGLFCVACDKAFKSDKALRNHEKSKKHRENVLLLKTAMEEEDRELEQLSNKDFVSDDEDEIEVTEITTSTSKKKKKKQKRATAENQDDEDIKEDVDEIPTEHLNLETEFQGEPSKDTETSIAEDFYHQLSSDNNLKDIQMNITDLECQATTDNKLEETTSGNKHLTSKTKKKKKVEVKTATSESTSKQSSTKCSTCGSDFSSRNKLFNHLKETRHASYISLDTAESTKGRKGKKQSKR</sequence>
<protein>
    <submittedName>
        <fullName evidence="10">DnaJ homolog subfamily C member 21-like</fullName>
    </submittedName>
</protein>
<dbReference type="SUPFAM" id="SSF46565">
    <property type="entry name" value="Chaperone J-domain"/>
    <property type="match status" value="1"/>
</dbReference>
<evidence type="ECO:0000256" key="3">
    <source>
        <dbReference type="ARBA" id="ARBA00022833"/>
    </source>
</evidence>
<dbReference type="PROSITE" id="PS50157">
    <property type="entry name" value="ZINC_FINGER_C2H2_2"/>
    <property type="match status" value="2"/>
</dbReference>
<feature type="region of interest" description="Disordered" evidence="6">
    <location>
        <begin position="446"/>
        <end position="492"/>
    </location>
</feature>
<dbReference type="PRINTS" id="PR00625">
    <property type="entry name" value="JDOMAIN"/>
</dbReference>
<dbReference type="InterPro" id="IPR013087">
    <property type="entry name" value="Znf_C2H2_type"/>
</dbReference>
<feature type="compositionally biased region" description="Polar residues" evidence="6">
    <location>
        <begin position="446"/>
        <end position="458"/>
    </location>
</feature>